<organism evidence="2">
    <name type="scientific">uncultured Thiotrichaceae bacterium</name>
    <dbReference type="NCBI Taxonomy" id="298394"/>
    <lineage>
        <taxon>Bacteria</taxon>
        <taxon>Pseudomonadati</taxon>
        <taxon>Pseudomonadota</taxon>
        <taxon>Gammaproteobacteria</taxon>
        <taxon>Thiotrichales</taxon>
        <taxon>Thiotrichaceae</taxon>
        <taxon>environmental samples</taxon>
    </lineage>
</organism>
<proteinExistence type="predicted"/>
<dbReference type="Pfam" id="PF02627">
    <property type="entry name" value="CMD"/>
    <property type="match status" value="1"/>
</dbReference>
<name>A0A6S6U3V2_9GAMM</name>
<evidence type="ECO:0000313" key="2">
    <source>
        <dbReference type="EMBL" id="CAA6827616.1"/>
    </source>
</evidence>
<evidence type="ECO:0000259" key="1">
    <source>
        <dbReference type="Pfam" id="PF02627"/>
    </source>
</evidence>
<sequence>MSLLAVVEPDQAEGEIAAIYASMMEAIGMVPNSMIMQSVNPRALRSLAENIGYIINHPSLSPVLFTLIRLGVSTDHSCVYCVTTNKGILMQAGMSLEQIDAIQADPTQAPLDEKEKALLLYTLKAVSASNEVGEKEIAELRESGASDLEIFDALGHGAAQLAGDVMINALKVENDF</sequence>
<dbReference type="InterPro" id="IPR003779">
    <property type="entry name" value="CMD-like"/>
</dbReference>
<dbReference type="SUPFAM" id="SSF69118">
    <property type="entry name" value="AhpD-like"/>
    <property type="match status" value="1"/>
</dbReference>
<reference evidence="2" key="1">
    <citation type="submission" date="2020-01" db="EMBL/GenBank/DDBJ databases">
        <authorList>
            <person name="Meier V. D."/>
            <person name="Meier V D."/>
        </authorList>
    </citation>
    <scope>NUCLEOTIDE SEQUENCE</scope>
    <source>
        <strain evidence="2">HLG_WM_MAG_09</strain>
    </source>
</reference>
<dbReference type="PANTHER" id="PTHR35446">
    <property type="entry name" value="SI:CH211-175M2.5"/>
    <property type="match status" value="1"/>
</dbReference>
<feature type="domain" description="Carboxymuconolactone decarboxylase-like" evidence="1">
    <location>
        <begin position="43"/>
        <end position="111"/>
    </location>
</feature>
<dbReference type="EMBL" id="CACVAT010000441">
    <property type="protein sequence ID" value="CAA6827616.1"/>
    <property type="molecule type" value="Genomic_DNA"/>
</dbReference>
<accession>A0A6S6U3V2</accession>
<gene>
    <name evidence="2" type="ORF">HELGO_WM47836</name>
</gene>
<dbReference type="Gene3D" id="1.20.1290.10">
    <property type="entry name" value="AhpD-like"/>
    <property type="match status" value="1"/>
</dbReference>
<dbReference type="AlphaFoldDB" id="A0A6S6U3V2"/>
<protein>
    <recommendedName>
        <fullName evidence="1">Carboxymuconolactone decarboxylase-like domain-containing protein</fullName>
    </recommendedName>
</protein>
<dbReference type="PANTHER" id="PTHR35446:SF2">
    <property type="entry name" value="CARBOXYMUCONOLACTONE DECARBOXYLASE-LIKE DOMAIN-CONTAINING PROTEIN"/>
    <property type="match status" value="1"/>
</dbReference>
<dbReference type="GO" id="GO:0051920">
    <property type="term" value="F:peroxiredoxin activity"/>
    <property type="evidence" value="ECO:0007669"/>
    <property type="project" value="InterPro"/>
</dbReference>
<dbReference type="InterPro" id="IPR029032">
    <property type="entry name" value="AhpD-like"/>
</dbReference>